<dbReference type="InterPro" id="IPR014729">
    <property type="entry name" value="Rossmann-like_a/b/a_fold"/>
</dbReference>
<dbReference type="InterPro" id="IPR011063">
    <property type="entry name" value="TilS/TtcA_N"/>
</dbReference>
<name>A0A1M6RCF1_9FIRM</name>
<dbReference type="RefSeq" id="WP_072850632.1">
    <property type="nucleotide sequence ID" value="NZ_FRAH01000022.1"/>
</dbReference>
<dbReference type="Proteomes" id="UP000183975">
    <property type="component" value="Unassembled WGS sequence"/>
</dbReference>
<accession>A0A1M6RCF1</accession>
<dbReference type="OrthoDB" id="9781887at2"/>
<evidence type="ECO:0000259" key="1">
    <source>
        <dbReference type="Pfam" id="PF01171"/>
    </source>
</evidence>
<dbReference type="AlphaFoldDB" id="A0A1M6RCF1"/>
<feature type="domain" description="tRNA(Ile)-lysidine/2-thiocytidine synthase N-terminal" evidence="1">
    <location>
        <begin position="15"/>
        <end position="183"/>
    </location>
</feature>
<protein>
    <submittedName>
        <fullName evidence="2">PP-loop family protein</fullName>
    </submittedName>
</protein>
<sequence>MEKYSIVKKSNNPKVIAMLSGGKDSIAAVILLKKSGIDVTAIHFVHKWGAAIPTEEAKRICAEYQIPLIIKDYTEEFCNAVNGYTAGRPCLLCKKQMYKVLLSYLQNNEFGWLCIGDNSNDRTTIARIKQFINDGHPEDNLLCSAYFGSEMGIVLPEGMKVIRPLIDMSAKDIENFFRRENIVIKRINSTGDKYFEYHREGCPVQFADIGVELNEKLYADLKKYNDCITEFAREEGILASIHMPSTFIITIPRGREEQALDYLEMHGLSVNRNINSTDIPSWEVFIGYVYELNRNLLDTGAYEKVFNRFLERMELYGEGRITKRLDDVTVCTYTEKAASLELIFNFSDNKASITYSFNNDALSRKDKQVFDNLILEMFRTRKYKVVNAWI</sequence>
<dbReference type="Pfam" id="PF01171">
    <property type="entry name" value="ATP_bind_3"/>
    <property type="match status" value="1"/>
</dbReference>
<dbReference type="PANTHER" id="PTHR43169">
    <property type="entry name" value="EXSB FAMILY PROTEIN"/>
    <property type="match status" value="1"/>
</dbReference>
<evidence type="ECO:0000313" key="2">
    <source>
        <dbReference type="EMBL" id="SHK30080.1"/>
    </source>
</evidence>
<proteinExistence type="predicted"/>
<organism evidence="2 3">
    <name type="scientific">Anaerotignum lactatifermentans DSM 14214</name>
    <dbReference type="NCBI Taxonomy" id="1121323"/>
    <lineage>
        <taxon>Bacteria</taxon>
        <taxon>Bacillati</taxon>
        <taxon>Bacillota</taxon>
        <taxon>Clostridia</taxon>
        <taxon>Lachnospirales</taxon>
        <taxon>Anaerotignaceae</taxon>
        <taxon>Anaerotignum</taxon>
    </lineage>
</organism>
<reference evidence="2 3" key="1">
    <citation type="submission" date="2016-11" db="EMBL/GenBank/DDBJ databases">
        <authorList>
            <person name="Jaros S."/>
            <person name="Januszkiewicz K."/>
            <person name="Wedrychowicz H."/>
        </authorList>
    </citation>
    <scope>NUCLEOTIDE SEQUENCE [LARGE SCALE GENOMIC DNA]</scope>
    <source>
        <strain evidence="2 3">DSM 14214</strain>
    </source>
</reference>
<dbReference type="PANTHER" id="PTHR43169:SF4">
    <property type="entry name" value="ATPASE, PP-LOOP SUPERFAMILY-RELATED"/>
    <property type="match status" value="1"/>
</dbReference>
<dbReference type="SUPFAM" id="SSF52402">
    <property type="entry name" value="Adenine nucleotide alpha hydrolases-like"/>
    <property type="match status" value="1"/>
</dbReference>
<dbReference type="EMBL" id="FRAH01000022">
    <property type="protein sequence ID" value="SHK30080.1"/>
    <property type="molecule type" value="Genomic_DNA"/>
</dbReference>
<dbReference type="Gene3D" id="3.40.50.620">
    <property type="entry name" value="HUPs"/>
    <property type="match status" value="1"/>
</dbReference>
<evidence type="ECO:0000313" key="3">
    <source>
        <dbReference type="Proteomes" id="UP000183975"/>
    </source>
</evidence>
<keyword evidence="3" id="KW-1185">Reference proteome</keyword>
<dbReference type="InterPro" id="IPR052188">
    <property type="entry name" value="Ni-pincer_cofactor_biosynth"/>
</dbReference>
<gene>
    <name evidence="2" type="ORF">SAMN02745138_01512</name>
</gene>